<gene>
    <name evidence="2" type="ORF">RM550_05125</name>
</gene>
<dbReference type="Proteomes" id="UP001180551">
    <property type="component" value="Unassembled WGS sequence"/>
</dbReference>
<feature type="compositionally biased region" description="Gly residues" evidence="1">
    <location>
        <begin position="67"/>
        <end position="80"/>
    </location>
</feature>
<accession>A0ABU2T1L7</accession>
<evidence type="ECO:0000313" key="2">
    <source>
        <dbReference type="EMBL" id="MDT0455123.1"/>
    </source>
</evidence>
<sequence>MSVTIAVFALPAARPADRWGRVRTIAAMGSAWSLAALACAVSGNYAQLALAFLKVRDYRAPAVSRAGGAGGAGGRDGAGTAGFDADSDAAAHTDSDAVSDAASDADETLDHLGLPPNRRPGRRGVPLRHPAPSSADALI</sequence>
<dbReference type="Gene3D" id="1.20.1250.20">
    <property type="entry name" value="MFS general substrate transporter like domains"/>
    <property type="match status" value="1"/>
</dbReference>
<reference evidence="2" key="1">
    <citation type="submission" date="2024-05" db="EMBL/GenBank/DDBJ databases">
        <title>30 novel species of actinomycetes from the DSMZ collection.</title>
        <authorList>
            <person name="Nouioui I."/>
        </authorList>
    </citation>
    <scope>NUCLEOTIDE SEQUENCE</scope>
    <source>
        <strain evidence="2">DSM 41527</strain>
    </source>
</reference>
<evidence type="ECO:0000313" key="3">
    <source>
        <dbReference type="Proteomes" id="UP001180551"/>
    </source>
</evidence>
<dbReference type="RefSeq" id="WP_311622529.1">
    <property type="nucleotide sequence ID" value="NZ_JAVRFE010000004.1"/>
</dbReference>
<dbReference type="SUPFAM" id="SSF103473">
    <property type="entry name" value="MFS general substrate transporter"/>
    <property type="match status" value="1"/>
</dbReference>
<comment type="caution">
    <text evidence="2">The sequence shown here is derived from an EMBL/GenBank/DDBJ whole genome shotgun (WGS) entry which is preliminary data.</text>
</comment>
<name>A0ABU2T1L7_9ACTN</name>
<organism evidence="2 3">
    <name type="scientific">Streptomyces mooreae</name>
    <dbReference type="NCBI Taxonomy" id="3075523"/>
    <lineage>
        <taxon>Bacteria</taxon>
        <taxon>Bacillati</taxon>
        <taxon>Actinomycetota</taxon>
        <taxon>Actinomycetes</taxon>
        <taxon>Kitasatosporales</taxon>
        <taxon>Streptomycetaceae</taxon>
        <taxon>Streptomyces</taxon>
    </lineage>
</organism>
<feature type="region of interest" description="Disordered" evidence="1">
    <location>
        <begin position="64"/>
        <end position="139"/>
    </location>
</feature>
<protein>
    <recommendedName>
        <fullName evidence="4">MFS transporter</fullName>
    </recommendedName>
</protein>
<dbReference type="InterPro" id="IPR036259">
    <property type="entry name" value="MFS_trans_sf"/>
</dbReference>
<proteinExistence type="predicted"/>
<keyword evidence="3" id="KW-1185">Reference proteome</keyword>
<dbReference type="EMBL" id="JAVRFE010000004">
    <property type="protein sequence ID" value="MDT0455123.1"/>
    <property type="molecule type" value="Genomic_DNA"/>
</dbReference>
<evidence type="ECO:0000256" key="1">
    <source>
        <dbReference type="SAM" id="MobiDB-lite"/>
    </source>
</evidence>
<evidence type="ECO:0008006" key="4">
    <source>
        <dbReference type="Google" id="ProtNLM"/>
    </source>
</evidence>